<dbReference type="KEGG" id="pchi:PC41400_10945"/>
<dbReference type="PANTHER" id="PTHR42932">
    <property type="entry name" value="GENERAL STRESS PROTEIN 20U"/>
    <property type="match status" value="1"/>
</dbReference>
<dbReference type="CDD" id="cd01043">
    <property type="entry name" value="DPS"/>
    <property type="match status" value="1"/>
</dbReference>
<dbReference type="EMBL" id="CP026520">
    <property type="protein sequence ID" value="QAV18150.1"/>
    <property type="molecule type" value="Genomic_DNA"/>
</dbReference>
<keyword evidence="7" id="KW-1185">Reference proteome</keyword>
<gene>
    <name evidence="4" type="ORF">M5X16_25845</name>
    <name evidence="5" type="ORF">PC41400_10945</name>
</gene>
<evidence type="ECO:0000256" key="2">
    <source>
        <dbReference type="RuleBase" id="RU003875"/>
    </source>
</evidence>
<protein>
    <submittedName>
        <fullName evidence="5">DNA starvation/stationary phase protection protein</fullName>
    </submittedName>
</protein>
<dbReference type="EMBL" id="JAMDMJ010000040">
    <property type="protein sequence ID" value="MCY9599187.1"/>
    <property type="molecule type" value="Genomic_DNA"/>
</dbReference>
<evidence type="ECO:0000313" key="4">
    <source>
        <dbReference type="EMBL" id="MCY9599187.1"/>
    </source>
</evidence>
<organism evidence="5 6">
    <name type="scientific">Paenibacillus chitinolyticus</name>
    <dbReference type="NCBI Taxonomy" id="79263"/>
    <lineage>
        <taxon>Bacteria</taxon>
        <taxon>Bacillati</taxon>
        <taxon>Bacillota</taxon>
        <taxon>Bacilli</taxon>
        <taxon>Bacillales</taxon>
        <taxon>Paenibacillaceae</taxon>
        <taxon>Paenibacillus</taxon>
    </lineage>
</organism>
<dbReference type="Proteomes" id="UP001527202">
    <property type="component" value="Unassembled WGS sequence"/>
</dbReference>
<dbReference type="PROSITE" id="PS00818">
    <property type="entry name" value="DPS_1"/>
    <property type="match status" value="1"/>
</dbReference>
<name>A0A410WUZ4_9BACL</name>
<evidence type="ECO:0000313" key="6">
    <source>
        <dbReference type="Proteomes" id="UP000288943"/>
    </source>
</evidence>
<reference evidence="4 7" key="2">
    <citation type="submission" date="2022-05" db="EMBL/GenBank/DDBJ databases">
        <title>Genome Sequencing of Bee-Associated Microbes.</title>
        <authorList>
            <person name="Dunlap C."/>
        </authorList>
    </citation>
    <scope>NUCLEOTIDE SEQUENCE [LARGE SCALE GENOMIC DNA]</scope>
    <source>
        <strain evidence="4 7">NRRL B-23120</strain>
    </source>
</reference>
<dbReference type="AlphaFoldDB" id="A0A410WUZ4"/>
<accession>A0A410WUZ4</accession>
<evidence type="ECO:0000259" key="3">
    <source>
        <dbReference type="Pfam" id="PF00210"/>
    </source>
</evidence>
<dbReference type="Gene3D" id="1.20.1260.10">
    <property type="match status" value="1"/>
</dbReference>
<evidence type="ECO:0000313" key="7">
    <source>
        <dbReference type="Proteomes" id="UP001527202"/>
    </source>
</evidence>
<dbReference type="GeneID" id="95375321"/>
<dbReference type="SUPFAM" id="SSF47240">
    <property type="entry name" value="Ferritin-like"/>
    <property type="match status" value="1"/>
</dbReference>
<reference evidence="5 6" key="1">
    <citation type="submission" date="2018-01" db="EMBL/GenBank/DDBJ databases">
        <title>The whole genome sequencing and assembly of Paenibacillus chitinolyticus KCCM 41400 strain.</title>
        <authorList>
            <person name="Kim J.-Y."/>
            <person name="Park M.-K."/>
            <person name="Lee Y.-J."/>
            <person name="Yi H."/>
            <person name="Bahn Y.-S."/>
            <person name="Kim J.F."/>
            <person name="Lee D.-W."/>
        </authorList>
    </citation>
    <scope>NUCLEOTIDE SEQUENCE [LARGE SCALE GENOMIC DNA]</scope>
    <source>
        <strain evidence="5 6">KCCM 41400</strain>
    </source>
</reference>
<dbReference type="PRINTS" id="PR01346">
    <property type="entry name" value="HELNAPAPROT"/>
</dbReference>
<proteinExistence type="inferred from homology"/>
<dbReference type="InterPro" id="IPR023188">
    <property type="entry name" value="DPS_DNA-bd_CS"/>
</dbReference>
<evidence type="ECO:0000256" key="1">
    <source>
        <dbReference type="ARBA" id="ARBA00009497"/>
    </source>
</evidence>
<dbReference type="PANTHER" id="PTHR42932:SF1">
    <property type="entry name" value="GENERAL STRESS PROTEIN 20U"/>
    <property type="match status" value="1"/>
</dbReference>
<dbReference type="Proteomes" id="UP000288943">
    <property type="component" value="Chromosome"/>
</dbReference>
<dbReference type="PIRSF" id="PIRSF005900">
    <property type="entry name" value="Dps"/>
    <property type="match status" value="1"/>
</dbReference>
<dbReference type="InterPro" id="IPR008331">
    <property type="entry name" value="Ferritin_DPS_dom"/>
</dbReference>
<sequence>MKTLTQVKTVTQLNHLTADWTVLSMKLRNFHWFVNGPHFFTLHAKFEEFYNEAAQHIDEIAERVLALKGKPVATLAEALKLARLQEAAGSETAEQMVEAVRGDFERLVGFLRESIAAAEEEGDEPTADMLTGLQASLQKHVWMLGAFLGRA</sequence>
<dbReference type="GO" id="GO:0016722">
    <property type="term" value="F:oxidoreductase activity, acting on metal ions"/>
    <property type="evidence" value="ECO:0007669"/>
    <property type="project" value="InterPro"/>
</dbReference>
<dbReference type="Pfam" id="PF00210">
    <property type="entry name" value="Ferritin"/>
    <property type="match status" value="1"/>
</dbReference>
<dbReference type="RefSeq" id="WP_042228687.1">
    <property type="nucleotide sequence ID" value="NZ_CP026520.1"/>
</dbReference>
<evidence type="ECO:0000313" key="5">
    <source>
        <dbReference type="EMBL" id="QAV18150.1"/>
    </source>
</evidence>
<dbReference type="InterPro" id="IPR002177">
    <property type="entry name" value="DPS_DNA-bd"/>
</dbReference>
<dbReference type="OrthoDB" id="9797023at2"/>
<dbReference type="InterPro" id="IPR012347">
    <property type="entry name" value="Ferritin-like"/>
</dbReference>
<dbReference type="InterPro" id="IPR009078">
    <property type="entry name" value="Ferritin-like_SF"/>
</dbReference>
<dbReference type="GO" id="GO:0008199">
    <property type="term" value="F:ferric iron binding"/>
    <property type="evidence" value="ECO:0007669"/>
    <property type="project" value="InterPro"/>
</dbReference>
<comment type="similarity">
    <text evidence="1 2">Belongs to the Dps family.</text>
</comment>
<feature type="domain" description="Ferritin/DPS" evidence="3">
    <location>
        <begin position="11"/>
        <end position="150"/>
    </location>
</feature>